<dbReference type="EC" id="1.6.5.-" evidence="6"/>
<evidence type="ECO:0000256" key="5">
    <source>
        <dbReference type="ARBA" id="ARBA00048542"/>
    </source>
</evidence>
<gene>
    <name evidence="6" type="primary">azoR</name>
    <name evidence="8" type="ORF">DYH56_02530</name>
</gene>
<sequence>MKVLYIKASPKPKDESASHRIAEAFIEEYKKNNPKDEVTELNLHDEGCQYVDYEILCDSFEGKGLMMETANKFMEYDKYIISSPMWNLSIPAILKAYIDLITVKGITFKYSKLGIPIGLAKGKKTVYLGSRGGGYPFPLSLIAFDMRYIKYIFRFIGIKNFKSFILENVDKSPEKTKQNFENNLEKVRKLARKF</sequence>
<dbReference type="PANTHER" id="PTHR43741">
    <property type="entry name" value="FMN-DEPENDENT NADH-AZOREDUCTASE 1"/>
    <property type="match status" value="1"/>
</dbReference>
<dbReference type="Proteomes" id="UP000263486">
    <property type="component" value="Unassembled WGS sequence"/>
</dbReference>
<dbReference type="PANTHER" id="PTHR43741:SF4">
    <property type="entry name" value="FMN-DEPENDENT NADH:QUINONE OXIDOREDUCTASE"/>
    <property type="match status" value="1"/>
</dbReference>
<comment type="function">
    <text evidence="6">Also exhibits azoreductase activity. Catalyzes the reductive cleavage of the azo bond in aromatic azo compounds to the corresponding amines.</text>
</comment>
<dbReference type="InterPro" id="IPR003680">
    <property type="entry name" value="Flavodoxin_fold"/>
</dbReference>
<comment type="catalytic activity">
    <reaction evidence="5">
        <text>N,N-dimethyl-1,4-phenylenediamine + anthranilate + 2 NAD(+) = 2-(4-dimethylaminophenyl)diazenylbenzoate + 2 NADH + 2 H(+)</text>
        <dbReference type="Rhea" id="RHEA:55872"/>
        <dbReference type="ChEBI" id="CHEBI:15378"/>
        <dbReference type="ChEBI" id="CHEBI:15783"/>
        <dbReference type="ChEBI" id="CHEBI:16567"/>
        <dbReference type="ChEBI" id="CHEBI:57540"/>
        <dbReference type="ChEBI" id="CHEBI:57945"/>
        <dbReference type="ChEBI" id="CHEBI:71579"/>
        <dbReference type="EC" id="1.7.1.17"/>
    </reaction>
    <physiologicalReaction direction="right-to-left" evidence="5">
        <dbReference type="Rhea" id="RHEA:55874"/>
    </physiologicalReaction>
</comment>
<protein>
    <recommendedName>
        <fullName evidence="6">FMN dependent NADH:quinone oxidoreductase</fullName>
        <ecNumber evidence="6">1.6.5.-</ecNumber>
    </recommendedName>
    <alternativeName>
        <fullName evidence="6">Azo-dye reductase</fullName>
    </alternativeName>
    <alternativeName>
        <fullName evidence="6">FMN-dependent NADH-azo compound oxidoreductase</fullName>
    </alternativeName>
    <alternativeName>
        <fullName evidence="6">FMN-dependent NADH-azoreductase</fullName>
        <ecNumber evidence="6">1.7.1.17</ecNumber>
    </alternativeName>
</protein>
<keyword evidence="9" id="KW-1185">Reference proteome</keyword>
<dbReference type="SUPFAM" id="SSF52218">
    <property type="entry name" value="Flavoproteins"/>
    <property type="match status" value="1"/>
</dbReference>
<feature type="binding site" evidence="6">
    <location>
        <begin position="16"/>
        <end position="18"/>
    </location>
    <ligand>
        <name>FMN</name>
        <dbReference type="ChEBI" id="CHEBI:58210"/>
    </ligand>
</feature>
<feature type="binding site" evidence="6">
    <location>
        <begin position="85"/>
        <end position="88"/>
    </location>
    <ligand>
        <name>FMN</name>
        <dbReference type="ChEBI" id="CHEBI:58210"/>
    </ligand>
</feature>
<comment type="cofactor">
    <cofactor evidence="6">
        <name>FMN</name>
        <dbReference type="ChEBI" id="CHEBI:58210"/>
    </cofactor>
    <text evidence="6">Binds 1 FMN per subunit.</text>
</comment>
<feature type="domain" description="Flavodoxin-like fold" evidence="7">
    <location>
        <begin position="1"/>
        <end position="189"/>
    </location>
</feature>
<dbReference type="InterPro" id="IPR050104">
    <property type="entry name" value="FMN-dep_NADH:Q_OxRdtase_AzoR1"/>
</dbReference>
<keyword evidence="1 6" id="KW-0285">Flavoprotein</keyword>
<dbReference type="EMBL" id="QUAJ01000003">
    <property type="protein sequence ID" value="REI42663.1"/>
    <property type="molecule type" value="Genomic_DNA"/>
</dbReference>
<evidence type="ECO:0000256" key="3">
    <source>
        <dbReference type="ARBA" id="ARBA00023002"/>
    </source>
</evidence>
<comment type="similarity">
    <text evidence="6">Belongs to the azoreductase type 1 family.</text>
</comment>
<name>A0ABX9KJP0_9FUSO</name>
<comment type="catalytic activity">
    <reaction evidence="6">
        <text>2 a quinone + NADH + H(+) = 2 a 1,4-benzosemiquinone + NAD(+)</text>
        <dbReference type="Rhea" id="RHEA:65952"/>
        <dbReference type="ChEBI" id="CHEBI:15378"/>
        <dbReference type="ChEBI" id="CHEBI:57540"/>
        <dbReference type="ChEBI" id="CHEBI:57945"/>
        <dbReference type="ChEBI" id="CHEBI:132124"/>
        <dbReference type="ChEBI" id="CHEBI:134225"/>
    </reaction>
</comment>
<dbReference type="EC" id="1.7.1.17" evidence="6"/>
<dbReference type="HAMAP" id="MF_01216">
    <property type="entry name" value="Azoreductase_type1"/>
    <property type="match status" value="1"/>
</dbReference>
<dbReference type="RefSeq" id="WP_114641286.1">
    <property type="nucleotide sequence ID" value="NZ_JAACIO010000003.1"/>
</dbReference>
<dbReference type="InterPro" id="IPR029039">
    <property type="entry name" value="Flavoprotein-like_sf"/>
</dbReference>
<dbReference type="InterPro" id="IPR023048">
    <property type="entry name" value="NADH:quinone_OxRdtase_FMN_depd"/>
</dbReference>
<evidence type="ECO:0000256" key="4">
    <source>
        <dbReference type="ARBA" id="ARBA00023027"/>
    </source>
</evidence>
<organism evidence="8 9">
    <name type="scientific">Psychrilyobacter piezotolerans</name>
    <dbReference type="NCBI Taxonomy" id="2293438"/>
    <lineage>
        <taxon>Bacteria</taxon>
        <taxon>Fusobacteriati</taxon>
        <taxon>Fusobacteriota</taxon>
        <taxon>Fusobacteriia</taxon>
        <taxon>Fusobacteriales</taxon>
        <taxon>Fusobacteriaceae</taxon>
        <taxon>Psychrilyobacter</taxon>
    </lineage>
</organism>
<proteinExistence type="inferred from homology"/>
<evidence type="ECO:0000256" key="1">
    <source>
        <dbReference type="ARBA" id="ARBA00022630"/>
    </source>
</evidence>
<reference evidence="8 9" key="1">
    <citation type="submission" date="2018-08" db="EMBL/GenBank/DDBJ databases">
        <title>Draft genome sequence of Psychrilyobacter sp. strain SD5 isolated from Black Sea water.</title>
        <authorList>
            <person name="Yadav S."/>
            <person name="Villanueva L."/>
            <person name="Damste J.S.S."/>
        </authorList>
    </citation>
    <scope>NUCLEOTIDE SEQUENCE [LARGE SCALE GENOMIC DNA]</scope>
    <source>
        <strain evidence="8 9">SD5</strain>
    </source>
</reference>
<keyword evidence="2 6" id="KW-0288">FMN</keyword>
<evidence type="ECO:0000259" key="7">
    <source>
        <dbReference type="Pfam" id="PF02525"/>
    </source>
</evidence>
<dbReference type="Pfam" id="PF02525">
    <property type="entry name" value="Flavodoxin_2"/>
    <property type="match status" value="1"/>
</dbReference>
<comment type="function">
    <text evidence="6">Quinone reductase that provides resistance to thiol-specific stress caused by electrophilic quinones.</text>
</comment>
<evidence type="ECO:0000313" key="8">
    <source>
        <dbReference type="EMBL" id="REI42663.1"/>
    </source>
</evidence>
<keyword evidence="4 6" id="KW-0520">NAD</keyword>
<dbReference type="Gene3D" id="3.40.50.360">
    <property type="match status" value="1"/>
</dbReference>
<evidence type="ECO:0000313" key="9">
    <source>
        <dbReference type="Proteomes" id="UP000263486"/>
    </source>
</evidence>
<feature type="binding site" evidence="6">
    <location>
        <begin position="130"/>
        <end position="133"/>
    </location>
    <ligand>
        <name>FMN</name>
        <dbReference type="ChEBI" id="CHEBI:58210"/>
    </ligand>
</feature>
<evidence type="ECO:0000256" key="2">
    <source>
        <dbReference type="ARBA" id="ARBA00022643"/>
    </source>
</evidence>
<accession>A0ABX9KJP0</accession>
<keyword evidence="3 6" id="KW-0560">Oxidoreductase</keyword>
<feature type="binding site" evidence="6">
    <location>
        <position position="9"/>
    </location>
    <ligand>
        <name>FMN</name>
        <dbReference type="ChEBI" id="CHEBI:58210"/>
    </ligand>
</feature>
<comment type="caution">
    <text evidence="8">The sequence shown here is derived from an EMBL/GenBank/DDBJ whole genome shotgun (WGS) entry which is preliminary data.</text>
</comment>
<evidence type="ECO:0000256" key="6">
    <source>
        <dbReference type="HAMAP-Rule" id="MF_01216"/>
    </source>
</evidence>
<comment type="subunit">
    <text evidence="6">Homodimer.</text>
</comment>